<dbReference type="EMBL" id="CM055110">
    <property type="protein sequence ID" value="KAJ7520936.1"/>
    <property type="molecule type" value="Genomic_DNA"/>
</dbReference>
<proteinExistence type="predicted"/>
<accession>A0ACC2ATY5</accession>
<name>A0ACC2ATY5_DIPCM</name>
<sequence length="76" mass="8745">MARYSEILDLGARIAARFQSHCPQTARMYYKPPPPSAHKDENEKPSYFGFTYSIFQYAPELPTYEGMSIDSFLVLC</sequence>
<dbReference type="Proteomes" id="UP001162992">
    <property type="component" value="Chromosome 19"/>
</dbReference>
<evidence type="ECO:0000313" key="2">
    <source>
        <dbReference type="Proteomes" id="UP001162992"/>
    </source>
</evidence>
<evidence type="ECO:0000313" key="1">
    <source>
        <dbReference type="EMBL" id="KAJ7520936.1"/>
    </source>
</evidence>
<gene>
    <name evidence="1" type="ORF">O6H91_19G030500</name>
</gene>
<keyword evidence="2" id="KW-1185">Reference proteome</keyword>
<protein>
    <submittedName>
        <fullName evidence="1">Uncharacterized protein</fullName>
    </submittedName>
</protein>
<reference evidence="2" key="1">
    <citation type="journal article" date="2024" name="Proc. Natl. Acad. Sci. U.S.A.">
        <title>Extraordinary preservation of gene collinearity over three hundred million years revealed in homosporous lycophytes.</title>
        <authorList>
            <person name="Li C."/>
            <person name="Wickell D."/>
            <person name="Kuo L.Y."/>
            <person name="Chen X."/>
            <person name="Nie B."/>
            <person name="Liao X."/>
            <person name="Peng D."/>
            <person name="Ji J."/>
            <person name="Jenkins J."/>
            <person name="Williams M."/>
            <person name="Shu S."/>
            <person name="Plott C."/>
            <person name="Barry K."/>
            <person name="Rajasekar S."/>
            <person name="Grimwood J."/>
            <person name="Han X."/>
            <person name="Sun S."/>
            <person name="Hou Z."/>
            <person name="He W."/>
            <person name="Dai G."/>
            <person name="Sun C."/>
            <person name="Schmutz J."/>
            <person name="Leebens-Mack J.H."/>
            <person name="Li F.W."/>
            <person name="Wang L."/>
        </authorList>
    </citation>
    <scope>NUCLEOTIDE SEQUENCE [LARGE SCALE GENOMIC DNA]</scope>
    <source>
        <strain evidence="2">cv. PW_Plant_1</strain>
    </source>
</reference>
<organism evidence="1 2">
    <name type="scientific">Diphasiastrum complanatum</name>
    <name type="common">Issler's clubmoss</name>
    <name type="synonym">Lycopodium complanatum</name>
    <dbReference type="NCBI Taxonomy" id="34168"/>
    <lineage>
        <taxon>Eukaryota</taxon>
        <taxon>Viridiplantae</taxon>
        <taxon>Streptophyta</taxon>
        <taxon>Embryophyta</taxon>
        <taxon>Tracheophyta</taxon>
        <taxon>Lycopodiopsida</taxon>
        <taxon>Lycopodiales</taxon>
        <taxon>Lycopodiaceae</taxon>
        <taxon>Lycopodioideae</taxon>
        <taxon>Diphasiastrum</taxon>
    </lineage>
</organism>
<comment type="caution">
    <text evidence="1">The sequence shown here is derived from an EMBL/GenBank/DDBJ whole genome shotgun (WGS) entry which is preliminary data.</text>
</comment>